<evidence type="ECO:0000256" key="1">
    <source>
        <dbReference type="SAM" id="MobiDB-lite"/>
    </source>
</evidence>
<sequence length="209" mass="23292">MAHEHEQDRDSRRLPPPQRRPRHARKNHSPIIAQPPGLNQRLCAYHNTVWKRILVQPKRGRPYCRDVELTYVDAIAPPTHPAAVPFPSPPPVSAPTTSDISYDVRFEVDPEACPRTAVSLPGSTRYPVRQTRDTDRQRPTAKVEVWAGNACRCRNTSSVLVPLPPPIPSYHAGASACPAATNNVSVMIMILTETPKQRHGDTLRLDEDG</sequence>
<feature type="compositionally biased region" description="Basic and acidic residues" evidence="1">
    <location>
        <begin position="1"/>
        <end position="13"/>
    </location>
</feature>
<dbReference type="InParanoid" id="A0A165IX05"/>
<feature type="region of interest" description="Disordered" evidence="1">
    <location>
        <begin position="1"/>
        <end position="36"/>
    </location>
</feature>
<dbReference type="Proteomes" id="UP000076842">
    <property type="component" value="Unassembled WGS sequence"/>
</dbReference>
<gene>
    <name evidence="2" type="ORF">CALCODRAFT_506494</name>
</gene>
<protein>
    <submittedName>
        <fullName evidence="2">Uncharacterized protein</fullName>
    </submittedName>
</protein>
<reference evidence="2 3" key="1">
    <citation type="journal article" date="2016" name="Mol. Biol. Evol.">
        <title>Comparative Genomics of Early-Diverging Mushroom-Forming Fungi Provides Insights into the Origins of Lignocellulose Decay Capabilities.</title>
        <authorList>
            <person name="Nagy L.G."/>
            <person name="Riley R."/>
            <person name="Tritt A."/>
            <person name="Adam C."/>
            <person name="Daum C."/>
            <person name="Floudas D."/>
            <person name="Sun H."/>
            <person name="Yadav J.S."/>
            <person name="Pangilinan J."/>
            <person name="Larsson K.H."/>
            <person name="Matsuura K."/>
            <person name="Barry K."/>
            <person name="Labutti K."/>
            <person name="Kuo R."/>
            <person name="Ohm R.A."/>
            <person name="Bhattacharya S.S."/>
            <person name="Shirouzu T."/>
            <person name="Yoshinaga Y."/>
            <person name="Martin F.M."/>
            <person name="Grigoriev I.V."/>
            <person name="Hibbett D.S."/>
        </authorList>
    </citation>
    <scope>NUCLEOTIDE SEQUENCE [LARGE SCALE GENOMIC DNA]</scope>
    <source>
        <strain evidence="2 3">HHB12733</strain>
    </source>
</reference>
<organism evidence="2 3">
    <name type="scientific">Calocera cornea HHB12733</name>
    <dbReference type="NCBI Taxonomy" id="1353952"/>
    <lineage>
        <taxon>Eukaryota</taxon>
        <taxon>Fungi</taxon>
        <taxon>Dikarya</taxon>
        <taxon>Basidiomycota</taxon>
        <taxon>Agaricomycotina</taxon>
        <taxon>Dacrymycetes</taxon>
        <taxon>Dacrymycetales</taxon>
        <taxon>Dacrymycetaceae</taxon>
        <taxon>Calocera</taxon>
    </lineage>
</organism>
<accession>A0A165IX05</accession>
<evidence type="ECO:0000313" key="3">
    <source>
        <dbReference type="Proteomes" id="UP000076842"/>
    </source>
</evidence>
<name>A0A165IX05_9BASI</name>
<proteinExistence type="predicted"/>
<feature type="compositionally biased region" description="Basic residues" evidence="1">
    <location>
        <begin position="19"/>
        <end position="28"/>
    </location>
</feature>
<feature type="region of interest" description="Disordered" evidence="1">
    <location>
        <begin position="117"/>
        <end position="140"/>
    </location>
</feature>
<dbReference type="AlphaFoldDB" id="A0A165IX05"/>
<keyword evidence="3" id="KW-1185">Reference proteome</keyword>
<evidence type="ECO:0000313" key="2">
    <source>
        <dbReference type="EMBL" id="KZT61088.1"/>
    </source>
</evidence>
<dbReference type="EMBL" id="KV423926">
    <property type="protein sequence ID" value="KZT61088.1"/>
    <property type="molecule type" value="Genomic_DNA"/>
</dbReference>